<dbReference type="RefSeq" id="WP_141919905.1">
    <property type="nucleotide sequence ID" value="NZ_VFOF01000001.1"/>
</dbReference>
<dbReference type="OrthoDB" id="7596604at2"/>
<gene>
    <name evidence="1" type="ORF">FBY58_1170</name>
</gene>
<proteinExistence type="predicted"/>
<name>A0A542W1Y8_ZYMMB</name>
<evidence type="ECO:0000313" key="1">
    <source>
        <dbReference type="EMBL" id="TQL17578.1"/>
    </source>
</evidence>
<protein>
    <submittedName>
        <fullName evidence="1">Uncharacterized protein</fullName>
    </submittedName>
</protein>
<accession>A0A542W1Y8</accession>
<dbReference type="AlphaFoldDB" id="A0A542W1Y8"/>
<comment type="caution">
    <text evidence="1">The sequence shown here is derived from an EMBL/GenBank/DDBJ whole genome shotgun (WGS) entry which is preliminary data.</text>
</comment>
<organism evidence="1 2">
    <name type="scientific">Zymomonas mobilis</name>
    <dbReference type="NCBI Taxonomy" id="542"/>
    <lineage>
        <taxon>Bacteria</taxon>
        <taxon>Pseudomonadati</taxon>
        <taxon>Pseudomonadota</taxon>
        <taxon>Alphaproteobacteria</taxon>
        <taxon>Sphingomonadales</taxon>
        <taxon>Zymomonadaceae</taxon>
        <taxon>Zymomonas</taxon>
    </lineage>
</organism>
<evidence type="ECO:0000313" key="2">
    <source>
        <dbReference type="Proteomes" id="UP000316887"/>
    </source>
</evidence>
<dbReference type="EMBL" id="VFOF01000001">
    <property type="protein sequence ID" value="TQL17578.1"/>
    <property type="molecule type" value="Genomic_DNA"/>
</dbReference>
<dbReference type="Proteomes" id="UP000316887">
    <property type="component" value="Unassembled WGS sequence"/>
</dbReference>
<sequence length="105" mass="12466">MNLIQKLLYFLGVKTKKHIVERPPLNQPVIPHDVNCYSSDFPPALMQNFALLEEAWEKGLLTEEEFFRAEDRAVRLYQDITQTSEYFYETYRLAIQRVDNLPVEE</sequence>
<reference evidence="1 2" key="1">
    <citation type="submission" date="2019-06" db="EMBL/GenBank/DDBJ databases">
        <title>Genome sequencing of Zymomonas mobilis strains for genetic engineering and biofuel applications.</title>
        <authorList>
            <person name="Teravest M."/>
        </authorList>
    </citation>
    <scope>NUCLEOTIDE SEQUENCE [LARGE SCALE GENOMIC DNA]</scope>
    <source>
        <strain evidence="1 2">AN0101</strain>
    </source>
</reference>